<dbReference type="GO" id="GO:0097347">
    <property type="term" value="C:TAM protein secretion complex"/>
    <property type="evidence" value="ECO:0007669"/>
    <property type="project" value="TreeGrafter"/>
</dbReference>
<gene>
    <name evidence="7" type="ORF">VCB98_04365</name>
</gene>
<feature type="transmembrane region" description="Helical" evidence="5">
    <location>
        <begin position="12"/>
        <end position="35"/>
    </location>
</feature>
<comment type="subcellular location">
    <subcellularLocation>
        <location evidence="1">Membrane</location>
        <topology evidence="1">Single-pass membrane protein</topology>
    </subcellularLocation>
</comment>
<proteinExistence type="predicted"/>
<feature type="domain" description="Translocation and assembly module TamB C-terminal" evidence="6">
    <location>
        <begin position="938"/>
        <end position="1273"/>
    </location>
</feature>
<evidence type="ECO:0000313" key="7">
    <source>
        <dbReference type="EMBL" id="MEA5445052.1"/>
    </source>
</evidence>
<dbReference type="PANTHER" id="PTHR36985:SF1">
    <property type="entry name" value="TRANSLOCATION AND ASSEMBLY MODULE SUBUNIT TAMB"/>
    <property type="match status" value="1"/>
</dbReference>
<organism evidence="7 8">
    <name type="scientific">Natronospira elongata</name>
    <dbReference type="NCBI Taxonomy" id="3110268"/>
    <lineage>
        <taxon>Bacteria</taxon>
        <taxon>Pseudomonadati</taxon>
        <taxon>Pseudomonadota</taxon>
        <taxon>Gammaproteobacteria</taxon>
        <taxon>Natronospirales</taxon>
        <taxon>Natronospiraceae</taxon>
        <taxon>Natronospira</taxon>
    </lineage>
</organism>
<reference evidence="7 8" key="1">
    <citation type="submission" date="2023-12" db="EMBL/GenBank/DDBJ databases">
        <title>Whole-genome sequencing of halo(alkali)philic microorganisms from hypersaline lakes.</title>
        <authorList>
            <person name="Sorokin D.Y."/>
            <person name="Merkel A.Y."/>
            <person name="Messina E."/>
            <person name="Yakimov M."/>
        </authorList>
    </citation>
    <scope>NUCLEOTIDE SEQUENCE [LARGE SCALE GENOMIC DNA]</scope>
    <source>
        <strain evidence="7 8">AB-CW1</strain>
    </source>
</reference>
<dbReference type="GO" id="GO:0005886">
    <property type="term" value="C:plasma membrane"/>
    <property type="evidence" value="ECO:0007669"/>
    <property type="project" value="InterPro"/>
</dbReference>
<keyword evidence="4 5" id="KW-0472">Membrane</keyword>
<evidence type="ECO:0000259" key="6">
    <source>
        <dbReference type="Pfam" id="PF04357"/>
    </source>
</evidence>
<evidence type="ECO:0000256" key="1">
    <source>
        <dbReference type="ARBA" id="ARBA00004167"/>
    </source>
</evidence>
<evidence type="ECO:0000313" key="8">
    <source>
        <dbReference type="Proteomes" id="UP001302316"/>
    </source>
</evidence>
<evidence type="ECO:0000256" key="3">
    <source>
        <dbReference type="ARBA" id="ARBA00022989"/>
    </source>
</evidence>
<dbReference type="PANTHER" id="PTHR36985">
    <property type="entry name" value="TRANSLOCATION AND ASSEMBLY MODULE SUBUNIT TAMB"/>
    <property type="match status" value="1"/>
</dbReference>
<evidence type="ECO:0000256" key="5">
    <source>
        <dbReference type="SAM" id="Phobius"/>
    </source>
</evidence>
<dbReference type="RefSeq" id="WP_346050683.1">
    <property type="nucleotide sequence ID" value="NZ_JAYGII010000006.1"/>
</dbReference>
<dbReference type="Proteomes" id="UP001302316">
    <property type="component" value="Unassembled WGS sequence"/>
</dbReference>
<dbReference type="EMBL" id="JAYGII010000006">
    <property type="protein sequence ID" value="MEA5445052.1"/>
    <property type="molecule type" value="Genomic_DNA"/>
</dbReference>
<keyword evidence="3 5" id="KW-1133">Transmembrane helix</keyword>
<evidence type="ECO:0000256" key="4">
    <source>
        <dbReference type="ARBA" id="ARBA00023136"/>
    </source>
</evidence>
<dbReference type="InterPro" id="IPR007452">
    <property type="entry name" value="TamB_C"/>
</dbReference>
<name>A0AAP6JEE3_9GAMM</name>
<accession>A0AAP6JEE3</accession>
<dbReference type="GO" id="GO:0009306">
    <property type="term" value="P:protein secretion"/>
    <property type="evidence" value="ECO:0007669"/>
    <property type="project" value="InterPro"/>
</dbReference>
<dbReference type="Pfam" id="PF04357">
    <property type="entry name" value="TamB"/>
    <property type="match status" value="1"/>
</dbReference>
<evidence type="ECO:0000256" key="2">
    <source>
        <dbReference type="ARBA" id="ARBA00022692"/>
    </source>
</evidence>
<protein>
    <submittedName>
        <fullName evidence="7">Translocation/assembly module TamB domain-containing protein</fullName>
    </submittedName>
</protein>
<comment type="caution">
    <text evidence="7">The sequence shown here is derived from an EMBL/GenBank/DDBJ whole genome shotgun (WGS) entry which is preliminary data.</text>
</comment>
<keyword evidence="2 5" id="KW-0812">Transmembrane</keyword>
<keyword evidence="8" id="KW-1185">Reference proteome</keyword>
<sequence length="1275" mass="141194">MTRIRQKKIGFRGWLVISTSLLFTLLVMLVFWLFYTEPGLRWTLEQVRAHAPGELQYQRVEGQLAGPLKVEDLTWRDDYLEVHAERVALDWRLGLLLARTLRADELSIHGLSVSVLERDTEAAPSDDFELPEISLPLRLSLGQLELERGRLRLPGRDEALELDRLRVSGRYGGSQLELSELLLASPWLDAEGALSVQTAGDWPLDLDLKWQLRWPELPEARGHTVLEGDRHRLSIKQSLERPFVLSLEGQVIEPLDRLGVQLSFQFRELIPDQLHAEAPPGQLSGQFRLSGHRERLRLEGRLDAVDTDWGDVGFEASLASNLDLDWLDLNRLELDHQRHPLRLRLQGRVDEPLAEARRVDLELNWYELQWPLDDEPDYQSAQGELALQGGIDDYRGHMNSRFHWAGLNDIGPLGGKLSGGFEGDLSSVSLQALSLRLDQGSALDFDGDVSWAEDDPFLRGQFDLRRFDPALVSPDWPGQLDGRGQIDVVWLAEAESLFLSLDELSGELADRPLRASGVLDYRDERLQLENWEMESGDSFLRAHGSLARTPDVDASDIELSLFVDELADWPLQEASGQLQADGRLSGRLDELNVALTLQGRALSYQHYQLEQLDLGLQLANGGEDDGDLELRVQNLMVDEDLIPDLRVEADGRRSDHRLSLQLEHELGGLGLSLAGGLDREWQWDGELVDLRIHQPATGNWGLRESVALSAGPDGGRLERLCLRREEQSGRICALAEADANWHWGAEVDGEDFPLAMFIDPQETGLDVDGEMGLRSSVEDRGEGLRAEGRLEFSPGRISQTVDGQAMDLLAIESGTADFDWTPTAASARLALSLSDEGFVTADLALPEGLEGPLEGRLDARILELGLLPVLVAEVGRAEGQLRLGINLAGTLADPLLNGEVAVEDASVALPDLGITAEAVQIGLTGDMNRLNLDARAESGGGEIRLRADLSRPNGDWVGEASLRGDRFLAVSVPDARLRISPDLDLQVSEQQRVDVGGSLHVPWARITPGDIRMPVAVSEDEVVMGELGQRNRDDNETNGWRIFTRVRTTLGDDVEFDGYGLSGRLSGSVTVRDEPGAITRGTGELSVEEGQYMAWRQRLGIERGRLFFSDTPINDPALDIRAVRRPRGVVVGVNIRGTLREPNLEIFSDPPMQQSEQLSYLLTGRPLTEGGAGEMDLIQEASLALQIAGGAAVGRQLGRRFGVDTVTIEAGDSPEETQVVFGEYLSPRLFISYGIGLFEGSNIFRIRYEISSRWFLEAQTGDRGGADFIYSLERG</sequence>
<dbReference type="AlphaFoldDB" id="A0AAP6JEE3"/>